<evidence type="ECO:0000313" key="1">
    <source>
        <dbReference type="EMBL" id="VFQ45957.1"/>
    </source>
</evidence>
<dbReference type="Pfam" id="PF10758">
    <property type="entry name" value="DUF2586"/>
    <property type="match status" value="1"/>
</dbReference>
<name>A0A4U8YR67_9BACT</name>
<dbReference type="RefSeq" id="WP_180143116.1">
    <property type="nucleotide sequence ID" value="NZ_CAADHO010000007.1"/>
</dbReference>
<dbReference type="EMBL" id="CAADHO010000007">
    <property type="protein sequence ID" value="VFQ45957.1"/>
    <property type="molecule type" value="Genomic_DNA"/>
</dbReference>
<gene>
    <name evidence="1" type="ORF">MSL71_36200</name>
</gene>
<protein>
    <submittedName>
        <fullName evidence="1">Bacteriophage hp1 orf23</fullName>
    </submittedName>
</protein>
<evidence type="ECO:0000313" key="2">
    <source>
        <dbReference type="Proteomes" id="UP000507962"/>
    </source>
</evidence>
<dbReference type="Proteomes" id="UP000507962">
    <property type="component" value="Unassembled WGS sequence"/>
</dbReference>
<accession>A0A4U8YR67</accession>
<organism evidence="1 2">
    <name type="scientific">Desulfoluna butyratoxydans</name>
    <dbReference type="NCBI Taxonomy" id="231438"/>
    <lineage>
        <taxon>Bacteria</taxon>
        <taxon>Pseudomonadati</taxon>
        <taxon>Thermodesulfobacteriota</taxon>
        <taxon>Desulfobacteria</taxon>
        <taxon>Desulfobacterales</taxon>
        <taxon>Desulfolunaceae</taxon>
        <taxon>Desulfoluna</taxon>
    </lineage>
</organism>
<dbReference type="AlphaFoldDB" id="A0A4U8YR67"/>
<sequence length="563" mass="58442">MGDVLEFLVDGASGLAPGGVSGTAIVTGVCSKGTVGKAYLLGKHSDLEGLLGVGPLVDTLKDVFATGGQEPVVIAVPVEGLSGGYIGSVRHTGTGPSATATGSPAGNLDAVLKIKTAGSLGTATSELSLDGGKTFASAEATPANGQVTLGDSGATLVLTDEEQKEGDTYSVTVRTPIGPVEKVGTGPDIDVAGTVKAAGELVLKIVKAGGRNQGTYQLSLDGGDSWDVERTLPADGLIAAGSTGVTITVPASNMTVGTVYTCRLAPPVPSISGVMAALEKPLERYDVEFVLIVGPSDSSDWAAAGAKADALWNLHRPTYFKMAYRLPQDGETVDDWTAACKAELDSYAHRFVQVCAAYGEVSDPSGKRLMRNWAGLQAGRVLSIPVCRATGRVKDGGISQGTLDEDFNEAHQKILEKAGALTAKRYAGLSSAYWGDSRTLADPTSDFQYEEVVRTVFKAIRLSRMAALKSMYDEAGDPTLADNGGSGLNYLKACIEGAHGTMIAARPQELAASKVEIPAGQDIVNNGVAVEFTLIGLPIIREIRLFAQYVYAGSRQDPRLEVA</sequence>
<proteinExistence type="predicted"/>
<reference evidence="1 2" key="1">
    <citation type="submission" date="2019-03" db="EMBL/GenBank/DDBJ databases">
        <authorList>
            <person name="Nijsse B."/>
        </authorList>
    </citation>
    <scope>NUCLEOTIDE SEQUENCE [LARGE SCALE GENOMIC DNA]</scope>
    <source>
        <strain evidence="1">Desulfoluna butyratoxydans MSL71</strain>
    </source>
</reference>
<keyword evidence="2" id="KW-1185">Reference proteome</keyword>
<dbReference type="InterPro" id="IPR019694">
    <property type="entry name" value="Phage_HP1_Orf23"/>
</dbReference>